<dbReference type="EMBL" id="ML119833">
    <property type="protein sequence ID" value="RPA73131.1"/>
    <property type="molecule type" value="Genomic_DNA"/>
</dbReference>
<dbReference type="Proteomes" id="UP000275078">
    <property type="component" value="Unassembled WGS sequence"/>
</dbReference>
<feature type="transmembrane region" description="Helical" evidence="2">
    <location>
        <begin position="128"/>
        <end position="147"/>
    </location>
</feature>
<sequence>MNAGPKFLSHHDETTSKAPRPSTKKSRPIQQTAHLRIPLLYPTTSSHYPSFQAPTSPANTSMAFTVLHTGPESTKRPASRTMASTTSLRENPDFRWEYLNVRDSNNEKFDYELVNGHQMKERRKKTGLYPHQIFLFLAILLALYVFVHFTLSASTSGPTDEREPSDGDTVFPLTEQEQELMIGGAGMEGMEFEGMKGIAGRILLE</sequence>
<gene>
    <name evidence="3" type="ORF">BJ508DRAFT_314123</name>
</gene>
<feature type="region of interest" description="Disordered" evidence="1">
    <location>
        <begin position="1"/>
        <end position="30"/>
    </location>
</feature>
<protein>
    <submittedName>
        <fullName evidence="3">Uncharacterized protein</fullName>
    </submittedName>
</protein>
<evidence type="ECO:0000313" key="4">
    <source>
        <dbReference type="Proteomes" id="UP000275078"/>
    </source>
</evidence>
<evidence type="ECO:0000313" key="3">
    <source>
        <dbReference type="EMBL" id="RPA73131.1"/>
    </source>
</evidence>
<keyword evidence="4" id="KW-1185">Reference proteome</keyword>
<organism evidence="3 4">
    <name type="scientific">Ascobolus immersus RN42</name>
    <dbReference type="NCBI Taxonomy" id="1160509"/>
    <lineage>
        <taxon>Eukaryota</taxon>
        <taxon>Fungi</taxon>
        <taxon>Dikarya</taxon>
        <taxon>Ascomycota</taxon>
        <taxon>Pezizomycotina</taxon>
        <taxon>Pezizomycetes</taxon>
        <taxon>Pezizales</taxon>
        <taxon>Ascobolaceae</taxon>
        <taxon>Ascobolus</taxon>
    </lineage>
</organism>
<keyword evidence="2" id="KW-0472">Membrane</keyword>
<evidence type="ECO:0000256" key="2">
    <source>
        <dbReference type="SAM" id="Phobius"/>
    </source>
</evidence>
<accession>A0A3N4HM22</accession>
<reference evidence="3 4" key="1">
    <citation type="journal article" date="2018" name="Nat. Ecol. Evol.">
        <title>Pezizomycetes genomes reveal the molecular basis of ectomycorrhizal truffle lifestyle.</title>
        <authorList>
            <person name="Murat C."/>
            <person name="Payen T."/>
            <person name="Noel B."/>
            <person name="Kuo A."/>
            <person name="Morin E."/>
            <person name="Chen J."/>
            <person name="Kohler A."/>
            <person name="Krizsan K."/>
            <person name="Balestrini R."/>
            <person name="Da Silva C."/>
            <person name="Montanini B."/>
            <person name="Hainaut M."/>
            <person name="Levati E."/>
            <person name="Barry K.W."/>
            <person name="Belfiori B."/>
            <person name="Cichocki N."/>
            <person name="Clum A."/>
            <person name="Dockter R.B."/>
            <person name="Fauchery L."/>
            <person name="Guy J."/>
            <person name="Iotti M."/>
            <person name="Le Tacon F."/>
            <person name="Lindquist E.A."/>
            <person name="Lipzen A."/>
            <person name="Malagnac F."/>
            <person name="Mello A."/>
            <person name="Molinier V."/>
            <person name="Miyauchi S."/>
            <person name="Poulain J."/>
            <person name="Riccioni C."/>
            <person name="Rubini A."/>
            <person name="Sitrit Y."/>
            <person name="Splivallo R."/>
            <person name="Traeger S."/>
            <person name="Wang M."/>
            <person name="Zifcakova L."/>
            <person name="Wipf D."/>
            <person name="Zambonelli A."/>
            <person name="Paolocci F."/>
            <person name="Nowrousian M."/>
            <person name="Ottonello S."/>
            <person name="Baldrian P."/>
            <person name="Spatafora J.W."/>
            <person name="Henrissat B."/>
            <person name="Nagy L.G."/>
            <person name="Aury J.M."/>
            <person name="Wincker P."/>
            <person name="Grigoriev I.V."/>
            <person name="Bonfante P."/>
            <person name="Martin F.M."/>
        </authorList>
    </citation>
    <scope>NUCLEOTIDE SEQUENCE [LARGE SCALE GENOMIC DNA]</scope>
    <source>
        <strain evidence="3 4">RN42</strain>
    </source>
</reference>
<keyword evidence="2" id="KW-1133">Transmembrane helix</keyword>
<name>A0A3N4HM22_ASCIM</name>
<evidence type="ECO:0000256" key="1">
    <source>
        <dbReference type="SAM" id="MobiDB-lite"/>
    </source>
</evidence>
<keyword evidence="2" id="KW-0812">Transmembrane</keyword>
<proteinExistence type="predicted"/>
<dbReference type="AlphaFoldDB" id="A0A3N4HM22"/>